<dbReference type="VEuPathDB" id="TriTrypDB:ADEAN_000970000"/>
<accession>A0A7G2CSZ4</accession>
<proteinExistence type="predicted"/>
<evidence type="ECO:0000313" key="2">
    <source>
        <dbReference type="EMBL" id="CAD2222161.1"/>
    </source>
</evidence>
<reference evidence="2 3" key="1">
    <citation type="submission" date="2020-08" db="EMBL/GenBank/DDBJ databases">
        <authorList>
            <person name="Newling K."/>
            <person name="Davey J."/>
            <person name="Forrester S."/>
        </authorList>
    </citation>
    <scope>NUCLEOTIDE SEQUENCE [LARGE SCALE GENOMIC DNA]</scope>
    <source>
        <strain evidence="3">Crithidia deanei Carvalho (ATCC PRA-265)</strain>
    </source>
</reference>
<dbReference type="EMBL" id="LR877168">
    <property type="protein sequence ID" value="CAD2222161.1"/>
    <property type="molecule type" value="Genomic_DNA"/>
</dbReference>
<evidence type="ECO:0000256" key="1">
    <source>
        <dbReference type="SAM" id="MobiDB-lite"/>
    </source>
</evidence>
<gene>
    <name evidence="2" type="ORF">ADEAN_000970000</name>
</gene>
<dbReference type="Proteomes" id="UP000515908">
    <property type="component" value="Chromosome 24"/>
</dbReference>
<evidence type="ECO:0000313" key="3">
    <source>
        <dbReference type="Proteomes" id="UP000515908"/>
    </source>
</evidence>
<protein>
    <submittedName>
        <fullName evidence="2">Uncharacterized protein</fullName>
    </submittedName>
</protein>
<dbReference type="AlphaFoldDB" id="A0A7G2CSZ4"/>
<feature type="region of interest" description="Disordered" evidence="1">
    <location>
        <begin position="1"/>
        <end position="28"/>
    </location>
</feature>
<organism evidence="2 3">
    <name type="scientific">Angomonas deanei</name>
    <dbReference type="NCBI Taxonomy" id="59799"/>
    <lineage>
        <taxon>Eukaryota</taxon>
        <taxon>Discoba</taxon>
        <taxon>Euglenozoa</taxon>
        <taxon>Kinetoplastea</taxon>
        <taxon>Metakinetoplastina</taxon>
        <taxon>Trypanosomatida</taxon>
        <taxon>Trypanosomatidae</taxon>
        <taxon>Strigomonadinae</taxon>
        <taxon>Angomonas</taxon>
    </lineage>
</organism>
<keyword evidence="3" id="KW-1185">Reference proteome</keyword>
<name>A0A7G2CSZ4_9TRYP</name>
<sequence length="377" mass="43185">MDREHPLLFPLASTPVDGLSEEHPTTTNEPVLRDSISRLQLISPAQLFFYNNTKYKNAFSKLFKSLSMVPNTICTVMGDGGEADGRPGEQSRTTTKKTAIPAATFVSEVTLPVYFTERIIDRDGPAPSGPLHHHKYYLLVSLFHLYICEGVTSNIVYFTPIKNIRNIVVCNKKVGEIVLKTANYYYRQRQKDGEAHPSVKTYCYGDCVFSLKDKNETDFLIHVIKQIISVPRTYFNFFFSGPSNGTETGKRFEFHDSFLASEEHWAKGDSTTSRYANVVEHWPSAEVKALPSRLKPYFFYDKKRRNKKFPPLIAVYYEEVVNTRLFFRNDNNNNNNTNIKSELRFLETLFHLEPLEYTCASFDQQGNEKGDDSVRAG</sequence>